<dbReference type="Proteomes" id="UP000006381">
    <property type="component" value="Chromosome"/>
</dbReference>
<protein>
    <submittedName>
        <fullName evidence="1">Uncharacterized protein</fullName>
    </submittedName>
</protein>
<dbReference type="STRING" id="272621.LBA1138"/>
<gene>
    <name evidence="1" type="ordered locus">LBA1138</name>
</gene>
<accession>Q5FJZ5</accession>
<evidence type="ECO:0000313" key="1">
    <source>
        <dbReference type="EMBL" id="AAV42979.1"/>
    </source>
</evidence>
<dbReference type="BioCyc" id="LACI272621:G1G49-1130-MONOMER"/>
<proteinExistence type="predicted"/>
<name>Q5FJZ5_LACAC</name>
<reference evidence="1 2" key="1">
    <citation type="journal article" date="2005" name="Proc. Natl. Acad. Sci. U.S.A.">
        <title>Complete genome sequence of the probiotic lactic acid bacterium Lactobacillus acidophilus NCFM.</title>
        <authorList>
            <person name="Altermann E."/>
            <person name="Russell W.M."/>
            <person name="Azcarate-Peril M.A."/>
            <person name="Barrangou R."/>
            <person name="Buck B.L."/>
            <person name="McAuliffe O."/>
            <person name="Souther N."/>
            <person name="Dobson A."/>
            <person name="Duong T."/>
            <person name="Callanan M."/>
            <person name="Lick S."/>
            <person name="Hamrick A."/>
            <person name="Cano R."/>
            <person name="Klaenhammer T.R."/>
        </authorList>
    </citation>
    <scope>NUCLEOTIDE SEQUENCE [LARGE SCALE GENOMIC DNA]</scope>
    <source>
        <strain evidence="2">ATCC 700396 / NCK56 / N2 / NCFM</strain>
    </source>
</reference>
<organism evidence="2">
    <name type="scientific">Lactobacillus acidophilus (strain ATCC 700396 / NCK56 / N2 / NCFM)</name>
    <dbReference type="NCBI Taxonomy" id="272621"/>
    <lineage>
        <taxon>Bacteria</taxon>
        <taxon>Bacillati</taxon>
        <taxon>Bacillota</taxon>
        <taxon>Bacilli</taxon>
        <taxon>Lactobacillales</taxon>
        <taxon>Lactobacillaceae</taxon>
        <taxon>Lactobacillus</taxon>
    </lineage>
</organism>
<keyword evidence="2" id="KW-1185">Reference proteome</keyword>
<evidence type="ECO:0000313" key="2">
    <source>
        <dbReference type="Proteomes" id="UP000006381"/>
    </source>
</evidence>
<dbReference type="AlphaFoldDB" id="Q5FJZ5"/>
<sequence length="30" mass="3666">MAQAKFNEPMTNEEKNLLNRHAEWLDEFMK</sequence>
<dbReference type="KEGG" id="lac:LBA1138"/>
<dbReference type="HOGENOM" id="CLU_3404084_0_0_9"/>
<dbReference type="EMBL" id="CP000033">
    <property type="protein sequence ID" value="AAV42979.1"/>
    <property type="molecule type" value="Genomic_DNA"/>
</dbReference>